<evidence type="ECO:0000259" key="1">
    <source>
        <dbReference type="Pfam" id="PF08348"/>
    </source>
</evidence>
<reference evidence="4" key="1">
    <citation type="journal article" date="2019" name="Int. J. Syst. Evol. Microbiol.">
        <title>The Global Catalogue of Microorganisms (GCM) 10K type strain sequencing project: providing services to taxonomists for standard genome sequencing and annotation.</title>
        <authorList>
            <consortium name="The Broad Institute Genomics Platform"/>
            <consortium name="The Broad Institute Genome Sequencing Center for Infectious Disease"/>
            <person name="Wu L."/>
            <person name="Ma J."/>
        </authorList>
    </citation>
    <scope>NUCLEOTIDE SEQUENCE [LARGE SCALE GENOMIC DNA]</scope>
    <source>
        <strain evidence="4">CCUG 54939</strain>
    </source>
</reference>
<dbReference type="EMBL" id="JBHSAF010000006">
    <property type="protein sequence ID" value="MFC3913239.1"/>
    <property type="molecule type" value="Genomic_DNA"/>
</dbReference>
<dbReference type="InterPro" id="IPR039445">
    <property type="entry name" value="DauR-like_HTH"/>
</dbReference>
<gene>
    <name evidence="3" type="ORF">ACFOSS_07160</name>
</gene>
<feature type="domain" description="Transcriptional regulator DauR-like HTH" evidence="2">
    <location>
        <begin position="171"/>
        <end position="232"/>
    </location>
</feature>
<dbReference type="InterPro" id="IPR013559">
    <property type="entry name" value="YheO"/>
</dbReference>
<dbReference type="PANTHER" id="PTHR35568:SF1">
    <property type="entry name" value="TRANSCRIPTIONAL REGULATOR DAUR"/>
    <property type="match status" value="1"/>
</dbReference>
<dbReference type="Pfam" id="PF08348">
    <property type="entry name" value="PAS_6"/>
    <property type="match status" value="1"/>
</dbReference>
<accession>A0ABV8CMH6</accession>
<organism evidence="3 4">
    <name type="scientific">Pseudaeromonas sharmana</name>
    <dbReference type="NCBI Taxonomy" id="328412"/>
    <lineage>
        <taxon>Bacteria</taxon>
        <taxon>Pseudomonadati</taxon>
        <taxon>Pseudomonadota</taxon>
        <taxon>Gammaproteobacteria</taxon>
        <taxon>Aeromonadales</taxon>
        <taxon>Aeromonadaceae</taxon>
        <taxon>Pseudaeromonas</taxon>
    </lineage>
</organism>
<keyword evidence="4" id="KW-1185">Reference proteome</keyword>
<dbReference type="PANTHER" id="PTHR35568">
    <property type="entry name" value="TRANSCRIPTIONAL REGULATOR DAUR"/>
    <property type="match status" value="1"/>
</dbReference>
<dbReference type="Proteomes" id="UP001595692">
    <property type="component" value="Unassembled WGS sequence"/>
</dbReference>
<dbReference type="InterPro" id="IPR039446">
    <property type="entry name" value="DauR-like"/>
</dbReference>
<comment type="caution">
    <text evidence="3">The sequence shown here is derived from an EMBL/GenBank/DDBJ whole genome shotgun (WGS) entry which is preliminary data.</text>
</comment>
<dbReference type="RefSeq" id="WP_377151504.1">
    <property type="nucleotide sequence ID" value="NZ_JBHSAF010000006.1"/>
</dbReference>
<evidence type="ECO:0000259" key="2">
    <source>
        <dbReference type="Pfam" id="PF13309"/>
    </source>
</evidence>
<feature type="domain" description="YheO-like" evidence="1">
    <location>
        <begin position="26"/>
        <end position="144"/>
    </location>
</feature>
<name>A0ABV8CMH6_9GAMM</name>
<evidence type="ECO:0000313" key="4">
    <source>
        <dbReference type="Proteomes" id="UP001595692"/>
    </source>
</evidence>
<proteinExistence type="predicted"/>
<sequence>MPNTPPLPDTERLALNAERQLVFTVLTSVVKTVGSIVGKNTEVVLHDLTNPAHSVVAIANGHITGRVVGSPVLAGPGQDLGFNAVVQTPEQTASPEPVVLEHYQTRLASGAVLHSATAIYRDSSGTPFAGFCINADLSGLHAARACLDQLLGTSSVTEVKSIEQPDMELLMTEIIQSALNTTASSNRAMKKQAKLEAVRQMHERGMFIVKGGIEKAAAALGVSRYTIYNYLDEIKSMPPTQTAER</sequence>
<dbReference type="Pfam" id="PF13309">
    <property type="entry name" value="HTH_22"/>
    <property type="match status" value="1"/>
</dbReference>
<evidence type="ECO:0000313" key="3">
    <source>
        <dbReference type="EMBL" id="MFC3913239.1"/>
    </source>
</evidence>
<protein>
    <submittedName>
        <fullName evidence="3">Transcriptional regulator</fullName>
    </submittedName>
</protein>